<evidence type="ECO:0000256" key="2">
    <source>
        <dbReference type="SAM" id="Phobius"/>
    </source>
</evidence>
<feature type="compositionally biased region" description="Low complexity" evidence="1">
    <location>
        <begin position="54"/>
        <end position="64"/>
    </location>
</feature>
<keyword evidence="2" id="KW-0472">Membrane</keyword>
<feature type="compositionally biased region" description="Basic and acidic residues" evidence="1">
    <location>
        <begin position="1"/>
        <end position="14"/>
    </location>
</feature>
<sequence length="262" mass="27406">MNDNDPSHDGERGTVRSVTVQPEPAEAQSAGCEPAEPKPVTPESAGPDRTQPSAARPGTARPGAAQAIAARLKSLLGSIRSRLAQTEVRQTLLKAGFVVALLVVGGLLVWLLTSLLASATMQAANRPEATAAQSSPAAPAVSPRPSLPLANVGPLDFRVGDCFKDFDPEASKSTVVACTSDHSAQLVAVTHYADGDAYPGREGLKTRARETCQTAALTEKSNAYNLNYRLAYPSTASWAKGDRRVDCYVTASGNVIKASLLP</sequence>
<feature type="region of interest" description="Disordered" evidence="1">
    <location>
        <begin position="1"/>
        <end position="64"/>
    </location>
</feature>
<dbReference type="AlphaFoldDB" id="A0AAU8EJG7"/>
<evidence type="ECO:0000313" key="4">
    <source>
        <dbReference type="EMBL" id="XCH09535.1"/>
    </source>
</evidence>
<protein>
    <submittedName>
        <fullName evidence="4">Septum formation family protein</fullName>
    </submittedName>
</protein>
<dbReference type="Pfam" id="PF13845">
    <property type="entry name" value="Septum_form"/>
    <property type="match status" value="1"/>
</dbReference>
<gene>
    <name evidence="4" type="ORF">ABRP34_11755</name>
</gene>
<dbReference type="EMBL" id="CP159279">
    <property type="protein sequence ID" value="XCH09535.1"/>
    <property type="molecule type" value="Genomic_DNA"/>
</dbReference>
<keyword evidence="2" id="KW-0812">Transmembrane</keyword>
<evidence type="ECO:0000259" key="3">
    <source>
        <dbReference type="Pfam" id="PF13845"/>
    </source>
</evidence>
<accession>A0AAU8EJG7</accession>
<name>A0AAU8EJG7_9MICC</name>
<feature type="transmembrane region" description="Helical" evidence="2">
    <location>
        <begin position="92"/>
        <end position="112"/>
    </location>
</feature>
<reference evidence="4" key="1">
    <citation type="submission" date="2024-06" db="EMBL/GenBank/DDBJ databases">
        <title>Biodegradation of dimethachlon by Arthrobacter sp. K5: mechanistic insights and ecological implications.</title>
        <authorList>
            <person name="Hu S."/>
            <person name="Lu P."/>
        </authorList>
    </citation>
    <scope>NUCLEOTIDE SEQUENCE</scope>
    <source>
        <strain evidence="4">K5</strain>
    </source>
</reference>
<keyword evidence="2" id="KW-1133">Transmembrane helix</keyword>
<organism evidence="4">
    <name type="scientific">Arthrobacter sp. K5</name>
    <dbReference type="NCBI Taxonomy" id="2839623"/>
    <lineage>
        <taxon>Bacteria</taxon>
        <taxon>Bacillati</taxon>
        <taxon>Actinomycetota</taxon>
        <taxon>Actinomycetes</taxon>
        <taxon>Micrococcales</taxon>
        <taxon>Micrococcaceae</taxon>
        <taxon>Arthrobacter</taxon>
    </lineage>
</organism>
<feature type="domain" description="Septum formation-related" evidence="3">
    <location>
        <begin position="159"/>
        <end position="247"/>
    </location>
</feature>
<dbReference type="InterPro" id="IPR026004">
    <property type="entry name" value="Septum_form"/>
</dbReference>
<dbReference type="RefSeq" id="WP_353710329.1">
    <property type="nucleotide sequence ID" value="NZ_CP159279.1"/>
</dbReference>
<evidence type="ECO:0000256" key="1">
    <source>
        <dbReference type="SAM" id="MobiDB-lite"/>
    </source>
</evidence>
<proteinExistence type="predicted"/>